<feature type="region of interest" description="Disordered" evidence="5">
    <location>
        <begin position="476"/>
        <end position="497"/>
    </location>
</feature>
<reference evidence="9 11" key="2">
    <citation type="submission" date="2018-03" db="EMBL/GenBank/DDBJ databases">
        <authorList>
            <person name="Fogelqvist J."/>
        </authorList>
    </citation>
    <scope>NUCLEOTIDE SEQUENCE [LARGE SCALE GENOMIC DNA]</scope>
</reference>
<dbReference type="SUPFAM" id="SSF50494">
    <property type="entry name" value="Trypsin-like serine proteases"/>
    <property type="match status" value="1"/>
</dbReference>
<dbReference type="GO" id="GO:0006508">
    <property type="term" value="P:proteolysis"/>
    <property type="evidence" value="ECO:0007669"/>
    <property type="project" value="UniProtKB-KW"/>
</dbReference>
<dbReference type="InterPro" id="IPR046449">
    <property type="entry name" value="DEGP_PDZ_sf"/>
</dbReference>
<keyword evidence="3" id="KW-0378">Hydrolase</keyword>
<reference evidence="8 10" key="1">
    <citation type="submission" date="2015-02" db="EMBL/GenBank/DDBJ databases">
        <authorList>
            <person name="Chooi Y.-H."/>
        </authorList>
    </citation>
    <scope>NUCLEOTIDE SEQUENCE [LARGE SCALE GENOMIC DNA]</scope>
    <source>
        <strain evidence="8">E3</strain>
    </source>
</reference>
<dbReference type="Gene3D" id="2.30.42.10">
    <property type="match status" value="1"/>
</dbReference>
<dbReference type="EMBL" id="OVEO01000002">
    <property type="protein sequence ID" value="SPQ94177.1"/>
    <property type="molecule type" value="Genomic_DNA"/>
</dbReference>
<keyword evidence="10" id="KW-1185">Reference proteome</keyword>
<dbReference type="SUPFAM" id="SSF50156">
    <property type="entry name" value="PDZ domain-like"/>
    <property type="match status" value="1"/>
</dbReference>
<evidence type="ECO:0000259" key="6">
    <source>
        <dbReference type="Pfam" id="PF13180"/>
    </source>
</evidence>
<feature type="domain" description="PDZ" evidence="6">
    <location>
        <begin position="230"/>
        <end position="328"/>
    </location>
</feature>
<evidence type="ECO:0008006" key="12">
    <source>
        <dbReference type="Google" id="ProtNLM"/>
    </source>
</evidence>
<dbReference type="InterPro" id="IPR036034">
    <property type="entry name" value="PDZ_sf"/>
</dbReference>
<dbReference type="Gene3D" id="3.20.190.20">
    <property type="match status" value="1"/>
</dbReference>
<evidence type="ECO:0000256" key="3">
    <source>
        <dbReference type="ARBA" id="ARBA00022801"/>
    </source>
</evidence>
<dbReference type="OMA" id="FRVGECG"/>
<gene>
    <name evidence="8" type="ORF">PBRA_003657</name>
    <name evidence="9" type="ORF">PLBR_LOCUS1392</name>
</gene>
<dbReference type="Proteomes" id="UP000290189">
    <property type="component" value="Unassembled WGS sequence"/>
</dbReference>
<dbReference type="InterPro" id="IPR001940">
    <property type="entry name" value="Peptidase_S1C"/>
</dbReference>
<dbReference type="EMBL" id="CDSF01000002">
    <property type="protein sequence ID" value="CEO94844.1"/>
    <property type="molecule type" value="Genomic_DNA"/>
</dbReference>
<dbReference type="PANTHER" id="PTHR45980">
    <property type="match status" value="1"/>
</dbReference>
<evidence type="ECO:0000313" key="10">
    <source>
        <dbReference type="Proteomes" id="UP000039324"/>
    </source>
</evidence>
<evidence type="ECO:0000256" key="2">
    <source>
        <dbReference type="ARBA" id="ARBA00022670"/>
    </source>
</evidence>
<evidence type="ECO:0000313" key="11">
    <source>
        <dbReference type="Proteomes" id="UP000290189"/>
    </source>
</evidence>
<evidence type="ECO:0000256" key="4">
    <source>
        <dbReference type="ARBA" id="ARBA00022825"/>
    </source>
</evidence>
<dbReference type="InterPro" id="IPR001478">
    <property type="entry name" value="PDZ"/>
</dbReference>
<dbReference type="AlphaFoldDB" id="A0A0G4II36"/>
<dbReference type="Pfam" id="PF17815">
    <property type="entry name" value="PDZ_3"/>
    <property type="match status" value="1"/>
</dbReference>
<keyword evidence="2" id="KW-0645">Protease</keyword>
<dbReference type="Pfam" id="PF13180">
    <property type="entry name" value="PDZ_2"/>
    <property type="match status" value="1"/>
</dbReference>
<proteinExistence type="inferred from homology"/>
<keyword evidence="9" id="KW-0496">Mitochondrion</keyword>
<organism evidence="8 10">
    <name type="scientific">Plasmodiophora brassicae</name>
    <name type="common">Clubroot disease agent</name>
    <dbReference type="NCBI Taxonomy" id="37360"/>
    <lineage>
        <taxon>Eukaryota</taxon>
        <taxon>Sar</taxon>
        <taxon>Rhizaria</taxon>
        <taxon>Endomyxa</taxon>
        <taxon>Phytomyxea</taxon>
        <taxon>Plasmodiophorida</taxon>
        <taxon>Plasmodiophoridae</taxon>
        <taxon>Plasmodiophora</taxon>
    </lineage>
</organism>
<evidence type="ECO:0000256" key="5">
    <source>
        <dbReference type="SAM" id="MobiDB-lite"/>
    </source>
</evidence>
<dbReference type="OrthoDB" id="4217619at2759"/>
<geneLocation type="mitochondrion" evidence="9"/>
<evidence type="ECO:0000259" key="7">
    <source>
        <dbReference type="Pfam" id="PF17815"/>
    </source>
</evidence>
<sequence>MHALRRVCRGVSLIRRFSDTTDTQLDAVVKVYSVVSSPNYVLPWQKKPQREATGSGFVLSDRRIVTNAHVVADQNWIQVRKHGSHEKVNARTRHVNHECDLALLEVADDEFWEDMPTLELGDVPNMQDRVLVAGYPSCGDNLCVTSGVVSRVEPQQYCHGASSLLAVQIDAAINPGNSGGPAFMDGKVAGVAFQSHVGNENCGFIIPVPIIEHFLEESRRPACGGGFCSLGVTCQATENADLRAFLRLPRPGVGVLVNKVRPLSPAAGYIKPNDVLIAFDGHEIGTDGTINWRGRERISFDYLISMKYAQETCEVTVWRDGAEVVMNLTLWPEPQVVPVHQYDKQPQYFIAAGLVFCPLIQPYLHEFGDDWYNRSPRKLCDLSMNATLKEPDEQIVVLTQVLTHQINLGYSDLTNLQVVTVDNDRVRNLRHFVDLYESAHRRGQEFIRIGLDDNRIIVINLRSAHESMPEILHQHRVPADRSPDLAADVDETPDVSERSRRIALEAAAA</sequence>
<keyword evidence="4" id="KW-0720">Serine protease</keyword>
<dbReference type="PANTHER" id="PTHR45980:SF9">
    <property type="entry name" value="PROTEASE DO-LIKE 10, MITOCHONDRIAL-RELATED"/>
    <property type="match status" value="1"/>
</dbReference>
<evidence type="ECO:0000313" key="9">
    <source>
        <dbReference type="EMBL" id="SPQ94177.1"/>
    </source>
</evidence>
<accession>A0A0G4II36</accession>
<comment type="similarity">
    <text evidence="1">Belongs to the peptidase S1C family.</text>
</comment>
<dbReference type="Pfam" id="PF13365">
    <property type="entry name" value="Trypsin_2"/>
    <property type="match status" value="1"/>
</dbReference>
<name>A0A0G4II36_PLABS</name>
<protein>
    <recommendedName>
        <fullName evidence="12">PDZ domain-containing protein</fullName>
    </recommendedName>
</protein>
<dbReference type="InterPro" id="IPR041517">
    <property type="entry name" value="DEGP_PDZ"/>
</dbReference>
<feature type="domain" description="Protease Do-like PDZ" evidence="7">
    <location>
        <begin position="337"/>
        <end position="484"/>
    </location>
</feature>
<dbReference type="InterPro" id="IPR009003">
    <property type="entry name" value="Peptidase_S1_PA"/>
</dbReference>
<dbReference type="GO" id="GO:0004252">
    <property type="term" value="F:serine-type endopeptidase activity"/>
    <property type="evidence" value="ECO:0007669"/>
    <property type="project" value="InterPro"/>
</dbReference>
<dbReference type="Proteomes" id="UP000039324">
    <property type="component" value="Unassembled WGS sequence"/>
</dbReference>
<evidence type="ECO:0000256" key="1">
    <source>
        <dbReference type="ARBA" id="ARBA00010541"/>
    </source>
</evidence>
<evidence type="ECO:0000313" key="8">
    <source>
        <dbReference type="EMBL" id="CEO94844.1"/>
    </source>
</evidence>
<dbReference type="Gene3D" id="2.40.10.120">
    <property type="match status" value="1"/>
</dbReference>
<dbReference type="STRING" id="37360.A0A0G4II36"/>
<dbReference type="PRINTS" id="PR00834">
    <property type="entry name" value="PROTEASES2C"/>
</dbReference>